<reference evidence="2 3" key="2">
    <citation type="submission" date="2020-04" db="EMBL/GenBank/DDBJ databases">
        <authorList>
            <person name="Fomenkov A."/>
            <person name="Anton B.P."/>
            <person name="Roberts R.J."/>
        </authorList>
    </citation>
    <scope>NUCLEOTIDE SEQUENCE [LARGE SCALE GENOMIC DNA]</scope>
    <source>
        <strain evidence="2 3">CCAP 1403/13f</strain>
    </source>
</reference>
<feature type="transmembrane region" description="Helical" evidence="1">
    <location>
        <begin position="452"/>
        <end position="473"/>
    </location>
</feature>
<dbReference type="Pfam" id="PF12679">
    <property type="entry name" value="ABC2_membrane_2"/>
    <property type="match status" value="1"/>
</dbReference>
<dbReference type="KEGG" id="dfs:HGD76_21335"/>
<keyword evidence="1" id="KW-0472">Membrane</keyword>
<dbReference type="Proteomes" id="UP000502433">
    <property type="component" value="Chromosome"/>
</dbReference>
<accession>A0A6H2C3D0</accession>
<keyword evidence="1" id="KW-0812">Transmembrane</keyword>
<sequence length="605" mass="69536">MLLNFIDRVGELNPQLFRELKGRLKPFNLIIAMGSSLLLQLIVFLLQLREFPDEKYYLRATYCTLKEVYQNQEQELYKQQSLLTQKLDNYRQIQLSDNTIIPNLEAQLQQVRTELSSLQNYLSKNICPLDKIDWQLWWRDHWEYTFLTLSVIFIFTLLVGGTYLLISDLAKEEQRGTLNFIRLSPQSETSILTGKILGVPSLIYLFVLTAIPLHFWAGHSAKIALSYIFSYYAVIAASCVFFYSVALIFGLVSRWFSSFQPWLGSGAVLVFLLMTMTIMVSSYGNFNNPLTWIRFFSPWDITNYLFPNLFRSYKDSSIQQLQFFYLPIGENFITLVGFHLVNYGISSYGIWQAMKRCFRNADSTILSKKQSYLFVAFTQVMFLGLTIPVVDDKYDAGMIFLIALFNFALVLTLTIVLSPHRQIIQDWARYRHQNHRDKSVFQDLVFGEKSPAIVAIVINLLIATTPIIIWILFSPTNFYNGSVDKHKVILAMVLALSLMLMYATIAQLMLLMKNPKRYVWTVGTIGVAMFLPSIILSVLGISPSENPTLWLFSTFPWAAIEYTQTTTIFLALLAELTVVALLNFQLNRQVRVLGESATKTLLSGR</sequence>
<dbReference type="AlphaFoldDB" id="A0A6H2C3D0"/>
<feature type="transmembrane region" description="Helical" evidence="1">
    <location>
        <begin position="332"/>
        <end position="351"/>
    </location>
</feature>
<protein>
    <submittedName>
        <fullName evidence="2">ABC transporter permease</fullName>
    </submittedName>
</protein>
<keyword evidence="1" id="KW-1133">Transmembrane helix</keyword>
<name>A0A6H2C3D0_DOLFA</name>
<gene>
    <name evidence="2" type="ORF">HGD76_21335</name>
</gene>
<feature type="transmembrane region" description="Helical" evidence="1">
    <location>
        <begin position="372"/>
        <end position="390"/>
    </location>
</feature>
<evidence type="ECO:0000256" key="1">
    <source>
        <dbReference type="SAM" id="Phobius"/>
    </source>
</evidence>
<proteinExistence type="predicted"/>
<feature type="transmembrane region" description="Helical" evidence="1">
    <location>
        <begin position="196"/>
        <end position="217"/>
    </location>
</feature>
<feature type="transmembrane region" description="Helical" evidence="1">
    <location>
        <begin position="262"/>
        <end position="284"/>
    </location>
</feature>
<dbReference type="GO" id="GO:0140359">
    <property type="term" value="F:ABC-type transporter activity"/>
    <property type="evidence" value="ECO:0007669"/>
    <property type="project" value="InterPro"/>
</dbReference>
<evidence type="ECO:0000313" key="2">
    <source>
        <dbReference type="EMBL" id="QJB46342.1"/>
    </source>
</evidence>
<evidence type="ECO:0000313" key="3">
    <source>
        <dbReference type="Proteomes" id="UP000502433"/>
    </source>
</evidence>
<dbReference type="GO" id="GO:0005886">
    <property type="term" value="C:plasma membrane"/>
    <property type="evidence" value="ECO:0007669"/>
    <property type="project" value="UniProtKB-SubCell"/>
</dbReference>
<feature type="transmembrane region" description="Helical" evidence="1">
    <location>
        <begin position="27"/>
        <end position="48"/>
    </location>
</feature>
<feature type="transmembrane region" description="Helical" evidence="1">
    <location>
        <begin position="396"/>
        <end position="417"/>
    </location>
</feature>
<dbReference type="RefSeq" id="WP_168696963.1">
    <property type="nucleotide sequence ID" value="NZ_CP051206.1"/>
</dbReference>
<feature type="transmembrane region" description="Helical" evidence="1">
    <location>
        <begin position="229"/>
        <end position="250"/>
    </location>
</feature>
<feature type="transmembrane region" description="Helical" evidence="1">
    <location>
        <begin position="518"/>
        <end position="542"/>
    </location>
</feature>
<organism evidence="2 3">
    <name type="scientific">Dolichospermum flos-aquae CCAP 1403/13F</name>
    <dbReference type="NCBI Taxonomy" id="315271"/>
    <lineage>
        <taxon>Bacteria</taxon>
        <taxon>Bacillati</taxon>
        <taxon>Cyanobacteriota</taxon>
        <taxon>Cyanophyceae</taxon>
        <taxon>Nostocales</taxon>
        <taxon>Aphanizomenonaceae</taxon>
        <taxon>Dolichospermum</taxon>
    </lineage>
</organism>
<feature type="transmembrane region" description="Helical" evidence="1">
    <location>
        <begin position="144"/>
        <end position="166"/>
    </location>
</feature>
<reference evidence="2 3" key="1">
    <citation type="submission" date="2020-04" db="EMBL/GenBank/DDBJ databases">
        <title>Genome-Wide Identification of 5-Methylcytosine Sites in Bacterial Genomes By High-Throughput Sequencing of MspJI Restriction Fragments.</title>
        <authorList>
            <person name="Wu V."/>
        </authorList>
    </citation>
    <scope>NUCLEOTIDE SEQUENCE [LARGE SCALE GENOMIC DNA]</scope>
    <source>
        <strain evidence="2 3">CCAP 1403/13f</strain>
    </source>
</reference>
<feature type="transmembrane region" description="Helical" evidence="1">
    <location>
        <begin position="488"/>
        <end position="511"/>
    </location>
</feature>
<feature type="transmembrane region" description="Helical" evidence="1">
    <location>
        <begin position="562"/>
        <end position="584"/>
    </location>
</feature>
<dbReference type="EMBL" id="CP051206">
    <property type="protein sequence ID" value="QJB46342.1"/>
    <property type="molecule type" value="Genomic_DNA"/>
</dbReference>